<dbReference type="RefSeq" id="WP_066464347.1">
    <property type="nucleotide sequence ID" value="NZ_MATO01000034.1"/>
</dbReference>
<sequence length="202" mass="23109">MRKIAVIFSGNAPHSVTFNEPKYKQYINELIYLPKLAETDLSDFDVLYIPSQLNKRMLLANKDKIIAFAEAGGIVCAFGPQPWEWLPNQKWEDRETNFWWWLEKGADSGLRLTNPQHDLFSNYLTLADATWHQHGVFWPVDGADVLVSTVDGGAVLYVDKVSTNGTWIITTLDPDYHFGSYFMPATERFLDGFFPWLANGQL</sequence>
<evidence type="ECO:0008006" key="3">
    <source>
        <dbReference type="Google" id="ProtNLM"/>
    </source>
</evidence>
<evidence type="ECO:0000313" key="1">
    <source>
        <dbReference type="EMBL" id="OCS90867.1"/>
    </source>
</evidence>
<dbReference type="OrthoDB" id="2419402at2"/>
<proteinExistence type="predicted"/>
<accession>A0A1C0YUK9</accession>
<dbReference type="Proteomes" id="UP000093482">
    <property type="component" value="Unassembled WGS sequence"/>
</dbReference>
<comment type="caution">
    <text evidence="1">The sequence shown here is derived from an EMBL/GenBank/DDBJ whole genome shotgun (WGS) entry which is preliminary data.</text>
</comment>
<keyword evidence="2" id="KW-1185">Reference proteome</keyword>
<gene>
    <name evidence="1" type="ORF">A6K76_02105</name>
</gene>
<protein>
    <recommendedName>
        <fullName evidence="3">ThuA-like domain-containing protein</fullName>
    </recommendedName>
</protein>
<reference evidence="1 2" key="1">
    <citation type="submission" date="2016-07" db="EMBL/GenBank/DDBJ databases">
        <title>Caryophanon latum genome sequencing.</title>
        <authorList>
            <person name="Verma A."/>
            <person name="Pal Y."/>
            <person name="Krishnamurthi S."/>
        </authorList>
    </citation>
    <scope>NUCLEOTIDE SEQUENCE [LARGE SCALE GENOMIC DNA]</scope>
    <source>
        <strain evidence="1 2">DSM 14151</strain>
    </source>
</reference>
<organism evidence="1 2">
    <name type="scientific">Caryophanon latum</name>
    <dbReference type="NCBI Taxonomy" id="33977"/>
    <lineage>
        <taxon>Bacteria</taxon>
        <taxon>Bacillati</taxon>
        <taxon>Bacillota</taxon>
        <taxon>Bacilli</taxon>
        <taxon>Bacillales</taxon>
        <taxon>Caryophanaceae</taxon>
        <taxon>Caryophanon</taxon>
    </lineage>
</organism>
<evidence type="ECO:0000313" key="2">
    <source>
        <dbReference type="Proteomes" id="UP000093482"/>
    </source>
</evidence>
<dbReference type="AlphaFoldDB" id="A0A1C0YUK9"/>
<dbReference type="EMBL" id="MATO01000034">
    <property type="protein sequence ID" value="OCS90867.1"/>
    <property type="molecule type" value="Genomic_DNA"/>
</dbReference>
<name>A0A1C0YUK9_9BACL</name>